<dbReference type="EMBL" id="CP002690">
    <property type="protein sequence ID" value="AEE14370.1"/>
    <property type="molecule type" value="Genomic_DNA"/>
</dbReference>
<comment type="cofactor">
    <cofactor evidence="12">
        <name>Zn(2+)</name>
        <dbReference type="ChEBI" id="CHEBI:29105"/>
    </cofactor>
    <text evidence="12">Binds 1 zinc ion per subunit.</text>
</comment>
<dbReference type="GO" id="GO:0006423">
    <property type="term" value="P:cysteinyl-tRNA aminoacylation"/>
    <property type="evidence" value="ECO:0007669"/>
    <property type="project" value="UniProtKB-UniRule"/>
</dbReference>
<dbReference type="EC" id="6.1.1.16" evidence="12"/>
<keyword evidence="6 12" id="KW-0479">Metal-binding</keyword>
<dbReference type="Proteomes" id="UP000011765">
    <property type="component" value="Chromosome"/>
</dbReference>
<keyword evidence="10 12" id="KW-0648">Protein biosynthesis</keyword>
<evidence type="ECO:0000256" key="3">
    <source>
        <dbReference type="ARBA" id="ARBA00011245"/>
    </source>
</evidence>
<name>M1E7A2_9BACT</name>
<accession>M1E7A2</accession>
<dbReference type="GO" id="GO:0008270">
    <property type="term" value="F:zinc ion binding"/>
    <property type="evidence" value="ECO:0007669"/>
    <property type="project" value="UniProtKB-UniRule"/>
</dbReference>
<dbReference type="eggNOG" id="COG0215">
    <property type="taxonomic scope" value="Bacteria"/>
</dbReference>
<sequence>MSNNQIYLYNTLTKRKELFVPIENKKIRMYVCGVTVYDYCHLGHGRSYVVWDVWKRLFLSQGFEVFHIQNFTDIDDKIIKRSREEKVDWKELTNKFIDAYFEDMDKLNVLRATLYPKATDYIDEMIKIITGLIEKGYAYKAGGDIVFSIKKFKDYGKLSGKSIDDLIENYRVDSSSYKESPLDFVLWKTSKPDEPFWDSPFGKGRPGWHIECSAMSLKHFGSPFDIHAGGQDLIFPHHENEIAQSEGFTGKKFVNYWLHNGFVTISGEKMSKSLGNFKTLRDIYQQYDPMVLRLFILSSHYRSPVVFNLENLMAAKEAWDKIKNAIDVCSSFGLIGELKAAPPSNFIAALCDDLNTPLAISYIFEKVRFINSIVDSYSKSQAADLKNAISFNINEVLSMIEILGLKYKPDVLFYSKEQLSKEFDSYELTEVNLELFDELTTENMFKLLSFREFLKKKKLYDNADKIRNFLNKKGIVLEDLPGGIRAKKR</sequence>
<keyword evidence="8 12" id="KW-0862">Zinc</keyword>
<dbReference type="PRINTS" id="PR00983">
    <property type="entry name" value="TRNASYNTHCYS"/>
</dbReference>
<evidence type="ECO:0000256" key="2">
    <source>
        <dbReference type="ARBA" id="ARBA00005594"/>
    </source>
</evidence>
<evidence type="ECO:0000256" key="6">
    <source>
        <dbReference type="ARBA" id="ARBA00022723"/>
    </source>
</evidence>
<dbReference type="GO" id="GO:0004817">
    <property type="term" value="F:cysteine-tRNA ligase activity"/>
    <property type="evidence" value="ECO:0007669"/>
    <property type="project" value="UniProtKB-UniRule"/>
</dbReference>
<feature type="short sequence motif" description="'KMSKS' region" evidence="12">
    <location>
        <begin position="269"/>
        <end position="273"/>
    </location>
</feature>
<dbReference type="InterPro" id="IPR014729">
    <property type="entry name" value="Rossmann-like_a/b/a_fold"/>
</dbReference>
<keyword evidence="4 12" id="KW-0963">Cytoplasm</keyword>
<proteinExistence type="inferred from homology"/>
<evidence type="ECO:0000256" key="9">
    <source>
        <dbReference type="ARBA" id="ARBA00022840"/>
    </source>
</evidence>
<evidence type="ECO:0000256" key="8">
    <source>
        <dbReference type="ARBA" id="ARBA00022833"/>
    </source>
</evidence>
<evidence type="ECO:0000259" key="13">
    <source>
        <dbReference type="SMART" id="SM00840"/>
    </source>
</evidence>
<keyword evidence="11 12" id="KW-0030">Aminoacyl-tRNA synthetase</keyword>
<evidence type="ECO:0000313" key="14">
    <source>
        <dbReference type="EMBL" id="AEE14370.1"/>
    </source>
</evidence>
<feature type="binding site" evidence="12">
    <location>
        <position position="32"/>
    </location>
    <ligand>
        <name>Zn(2+)</name>
        <dbReference type="ChEBI" id="CHEBI:29105"/>
    </ligand>
</feature>
<evidence type="ECO:0000256" key="4">
    <source>
        <dbReference type="ARBA" id="ARBA00022490"/>
    </source>
</evidence>
<dbReference type="RefSeq" id="WP_013756097.1">
    <property type="nucleotide sequence ID" value="NC_015499.1"/>
</dbReference>
<dbReference type="Pfam" id="PF01406">
    <property type="entry name" value="tRNA-synt_1e"/>
    <property type="match status" value="1"/>
</dbReference>
<comment type="subcellular location">
    <subcellularLocation>
        <location evidence="1 12">Cytoplasm</location>
    </subcellularLocation>
</comment>
<evidence type="ECO:0000256" key="11">
    <source>
        <dbReference type="ARBA" id="ARBA00023146"/>
    </source>
</evidence>
<dbReference type="InterPro" id="IPR015273">
    <property type="entry name" value="Cys-tRNA-synt_Ia_DALR"/>
</dbReference>
<reference evidence="14 15" key="1">
    <citation type="submission" date="2011-04" db="EMBL/GenBank/DDBJ databases">
        <title>The complete genome of Thermodesulfobium narugense DSM 14796.</title>
        <authorList>
            <consortium name="US DOE Joint Genome Institute (JGI-PGF)"/>
            <person name="Lucas S."/>
            <person name="Han J."/>
            <person name="Lapidus A."/>
            <person name="Bruce D."/>
            <person name="Goodwin L."/>
            <person name="Pitluck S."/>
            <person name="Peters L."/>
            <person name="Kyrpides N."/>
            <person name="Mavromatis K."/>
            <person name="Pagani I."/>
            <person name="Ivanova N."/>
            <person name="Ovchinnikova G."/>
            <person name="Zhang X."/>
            <person name="Saunders L."/>
            <person name="Detter J.C."/>
            <person name="Tapia R."/>
            <person name="Han C."/>
            <person name="Land M."/>
            <person name="Hauser L."/>
            <person name="Markowitz V."/>
            <person name="Cheng J.-F."/>
            <person name="Hugenholtz P."/>
            <person name="Woyke T."/>
            <person name="Wu D."/>
            <person name="Spring S."/>
            <person name="Schroeder M."/>
            <person name="Brambilla E."/>
            <person name="Klenk H.-P."/>
            <person name="Eisen J.A."/>
        </authorList>
    </citation>
    <scope>NUCLEOTIDE SEQUENCE [LARGE SCALE GENOMIC DNA]</scope>
    <source>
        <strain evidence="14 15">DSM 14796</strain>
    </source>
</reference>
<evidence type="ECO:0000256" key="1">
    <source>
        <dbReference type="ARBA" id="ARBA00004496"/>
    </source>
</evidence>
<organism evidence="14 15">
    <name type="scientific">Thermodesulfobium narugense DSM 14796</name>
    <dbReference type="NCBI Taxonomy" id="747365"/>
    <lineage>
        <taxon>Bacteria</taxon>
        <taxon>Pseudomonadati</taxon>
        <taxon>Thermodesulfobiota</taxon>
        <taxon>Thermodesulfobiia</taxon>
        <taxon>Thermodesulfobiales</taxon>
        <taxon>Thermodesulfobiaceae</taxon>
        <taxon>Thermodesulfobium</taxon>
    </lineage>
</organism>
<dbReference type="GO" id="GO:0005524">
    <property type="term" value="F:ATP binding"/>
    <property type="evidence" value="ECO:0007669"/>
    <property type="project" value="UniProtKB-UniRule"/>
</dbReference>
<dbReference type="PANTHER" id="PTHR10890:SF3">
    <property type="entry name" value="CYSTEINE--TRNA LIGASE, CYTOPLASMIC"/>
    <property type="match status" value="1"/>
</dbReference>
<dbReference type="InterPro" id="IPR024909">
    <property type="entry name" value="Cys-tRNA/MSH_ligase"/>
</dbReference>
<keyword evidence="7 12" id="KW-0547">Nucleotide-binding</keyword>
<dbReference type="Gene3D" id="3.40.50.620">
    <property type="entry name" value="HUPs"/>
    <property type="match status" value="1"/>
</dbReference>
<keyword evidence="5 12" id="KW-0436">Ligase</keyword>
<comment type="similarity">
    <text evidence="2 12">Belongs to the class-I aminoacyl-tRNA synthetase family.</text>
</comment>
<dbReference type="SUPFAM" id="SSF52374">
    <property type="entry name" value="Nucleotidylyl transferase"/>
    <property type="match status" value="1"/>
</dbReference>
<dbReference type="InterPro" id="IPR015803">
    <property type="entry name" value="Cys-tRNA-ligase"/>
</dbReference>
<feature type="binding site" evidence="12">
    <location>
        <position position="241"/>
    </location>
    <ligand>
        <name>Zn(2+)</name>
        <dbReference type="ChEBI" id="CHEBI:29105"/>
    </ligand>
</feature>
<feature type="binding site" evidence="12">
    <location>
        <position position="272"/>
    </location>
    <ligand>
        <name>ATP</name>
        <dbReference type="ChEBI" id="CHEBI:30616"/>
    </ligand>
</feature>
<protein>
    <recommendedName>
        <fullName evidence="12">Cysteine--tRNA ligase</fullName>
        <ecNumber evidence="12">6.1.1.16</ecNumber>
    </recommendedName>
    <alternativeName>
        <fullName evidence="12">Cysteinyl-tRNA synthetase</fullName>
        <shortName evidence="12">CysRS</shortName>
    </alternativeName>
</protein>
<dbReference type="NCBIfam" id="TIGR00435">
    <property type="entry name" value="cysS"/>
    <property type="match status" value="1"/>
</dbReference>
<comment type="subunit">
    <text evidence="3 12">Monomer.</text>
</comment>
<dbReference type="PANTHER" id="PTHR10890">
    <property type="entry name" value="CYSTEINYL-TRNA SYNTHETASE"/>
    <property type="match status" value="1"/>
</dbReference>
<evidence type="ECO:0000256" key="7">
    <source>
        <dbReference type="ARBA" id="ARBA00022741"/>
    </source>
</evidence>
<dbReference type="GO" id="GO:0005829">
    <property type="term" value="C:cytosol"/>
    <property type="evidence" value="ECO:0007669"/>
    <property type="project" value="TreeGrafter"/>
</dbReference>
<evidence type="ECO:0000256" key="5">
    <source>
        <dbReference type="ARBA" id="ARBA00022598"/>
    </source>
</evidence>
<dbReference type="STRING" id="747365.Thena_0736"/>
<evidence type="ECO:0000313" key="15">
    <source>
        <dbReference type="Proteomes" id="UP000011765"/>
    </source>
</evidence>
<dbReference type="SUPFAM" id="SSF47323">
    <property type="entry name" value="Anticodon-binding domain of a subclass of class I aminoacyl-tRNA synthetases"/>
    <property type="match status" value="1"/>
</dbReference>
<dbReference type="Gene3D" id="1.20.120.1910">
    <property type="entry name" value="Cysteine-tRNA ligase, C-terminal anti-codon recognition domain"/>
    <property type="match status" value="1"/>
</dbReference>
<dbReference type="InterPro" id="IPR009080">
    <property type="entry name" value="tRNAsynth_Ia_anticodon-bd"/>
</dbReference>
<keyword evidence="9 12" id="KW-0067">ATP-binding</keyword>
<dbReference type="HAMAP" id="MF_00041">
    <property type="entry name" value="Cys_tRNA_synth"/>
    <property type="match status" value="1"/>
</dbReference>
<feature type="short sequence motif" description="'HIGH' region" evidence="12">
    <location>
        <begin position="34"/>
        <end position="44"/>
    </location>
</feature>
<feature type="domain" description="Cysteinyl-tRNA synthetase class Ia DALR" evidence="13">
    <location>
        <begin position="345"/>
        <end position="413"/>
    </location>
</feature>
<comment type="catalytic activity">
    <reaction evidence="12">
        <text>tRNA(Cys) + L-cysteine + ATP = L-cysteinyl-tRNA(Cys) + AMP + diphosphate</text>
        <dbReference type="Rhea" id="RHEA:17773"/>
        <dbReference type="Rhea" id="RHEA-COMP:9661"/>
        <dbReference type="Rhea" id="RHEA-COMP:9679"/>
        <dbReference type="ChEBI" id="CHEBI:30616"/>
        <dbReference type="ChEBI" id="CHEBI:33019"/>
        <dbReference type="ChEBI" id="CHEBI:35235"/>
        <dbReference type="ChEBI" id="CHEBI:78442"/>
        <dbReference type="ChEBI" id="CHEBI:78517"/>
        <dbReference type="ChEBI" id="CHEBI:456215"/>
        <dbReference type="EC" id="6.1.1.16"/>
    </reaction>
</comment>
<dbReference type="FunFam" id="3.40.50.620:FF:000009">
    <property type="entry name" value="Cysteine--tRNA ligase"/>
    <property type="match status" value="1"/>
</dbReference>
<dbReference type="CDD" id="cd00672">
    <property type="entry name" value="CysRS_core"/>
    <property type="match status" value="1"/>
</dbReference>
<keyword evidence="15" id="KW-1185">Reference proteome</keyword>
<dbReference type="KEGG" id="tnr:Thena_0736"/>
<evidence type="ECO:0000256" key="10">
    <source>
        <dbReference type="ARBA" id="ARBA00022917"/>
    </source>
</evidence>
<dbReference type="Pfam" id="PF09190">
    <property type="entry name" value="DALR_2"/>
    <property type="match status" value="1"/>
</dbReference>
<feature type="binding site" evidence="12">
    <location>
        <position position="212"/>
    </location>
    <ligand>
        <name>Zn(2+)</name>
        <dbReference type="ChEBI" id="CHEBI:29105"/>
    </ligand>
</feature>
<dbReference type="SMART" id="SM00840">
    <property type="entry name" value="DALR_2"/>
    <property type="match status" value="1"/>
</dbReference>
<dbReference type="HOGENOM" id="CLU_013528_0_1_9"/>
<dbReference type="AlphaFoldDB" id="M1E7A2"/>
<evidence type="ECO:0000256" key="12">
    <source>
        <dbReference type="HAMAP-Rule" id="MF_00041"/>
    </source>
</evidence>
<dbReference type="InterPro" id="IPR032678">
    <property type="entry name" value="tRNA-synt_1_cat_dom"/>
</dbReference>
<feature type="binding site" evidence="12">
    <location>
        <position position="237"/>
    </location>
    <ligand>
        <name>Zn(2+)</name>
        <dbReference type="ChEBI" id="CHEBI:29105"/>
    </ligand>
</feature>
<gene>
    <name evidence="12" type="primary">cysS</name>
    <name evidence="14" type="ORF">Thena_0736</name>
</gene>